<feature type="compositionally biased region" description="Polar residues" evidence="1">
    <location>
        <begin position="358"/>
        <end position="379"/>
    </location>
</feature>
<feature type="compositionally biased region" description="Basic and acidic residues" evidence="1">
    <location>
        <begin position="339"/>
        <end position="354"/>
    </location>
</feature>
<feature type="region of interest" description="Disordered" evidence="1">
    <location>
        <begin position="532"/>
        <end position="561"/>
    </location>
</feature>
<accession>A0A2B7Y5R3</accession>
<feature type="region of interest" description="Disordered" evidence="1">
    <location>
        <begin position="339"/>
        <end position="386"/>
    </location>
</feature>
<evidence type="ECO:0000256" key="1">
    <source>
        <dbReference type="SAM" id="MobiDB-lite"/>
    </source>
</evidence>
<organism evidence="2 3">
    <name type="scientific">Polytolypa hystricis (strain UAMH7299)</name>
    <dbReference type="NCBI Taxonomy" id="1447883"/>
    <lineage>
        <taxon>Eukaryota</taxon>
        <taxon>Fungi</taxon>
        <taxon>Dikarya</taxon>
        <taxon>Ascomycota</taxon>
        <taxon>Pezizomycotina</taxon>
        <taxon>Eurotiomycetes</taxon>
        <taxon>Eurotiomycetidae</taxon>
        <taxon>Onygenales</taxon>
        <taxon>Onygenales incertae sedis</taxon>
        <taxon>Polytolypa</taxon>
    </lineage>
</organism>
<keyword evidence="3" id="KW-1185">Reference proteome</keyword>
<feature type="compositionally biased region" description="Low complexity" evidence="1">
    <location>
        <begin position="532"/>
        <end position="559"/>
    </location>
</feature>
<name>A0A2B7Y5R3_POLH7</name>
<feature type="region of interest" description="Disordered" evidence="1">
    <location>
        <begin position="1"/>
        <end position="24"/>
    </location>
</feature>
<evidence type="ECO:0000313" key="3">
    <source>
        <dbReference type="Proteomes" id="UP000224634"/>
    </source>
</evidence>
<sequence length="691" mass="75406">MASSSQQNTNEFPHNYQPDLNGKATHIESNTRNLAVAAAGYANDNHLAGLVEAATAAAGQDVGWSQPEDSEAMMGSHGRALQNHLNSYGGGMHLGDSFADPANTQVPFTGIAQAGGQGGAPDGAARQLPHANQSMTLESSRKRRREDSNVDPAITGTAQQQYGANGNMDAGQPQAGAEVNENGHGLDIRELPPQQTMSDARAAGVHSAVAIFRPATATSKKYTRPPMSKLFASLELSAENFLHLQAAAKAYMLDDDHPERRDCVGQRGKGDSDMVRLRLYHCVRDFLDKEGHGTKYFDEHVINEGMGPRTLIWPRDDQQIITLVTPLLRRMVTNERQRQYAIETRKGGAAEEKKRKQSTGSMTNASSQPARPPTTTNFQAPPPNTDIQLGMAELIDKTYPTDWGSIATVYNNYNQDYRLDNLGSISGLPQQDWWGIIAAVDSHFQTYHHGNAVECDDQCLSCTVNHIVASDSAMNATWRLGSQEDDVTAWNYFATGITRDVSHLIRDNLITRHDLLEEHPYHQQHPQYLQQLHQGQAHLASAQSSPLSEPSPSISPHLSAQTVPVPTVATQQITLHINFVSTSTNKRVAPRLDIPADQCADLQSLLHRIREYFVAQQQQQQHESQQGMALLEPLLPIKVWLEDGLASVQTDAEWMVALLAVSTVDWMDGELRVVVGVEGGNGGGAGANASA</sequence>
<proteinExistence type="predicted"/>
<gene>
    <name evidence="2" type="ORF">AJ80_05200</name>
</gene>
<dbReference type="STRING" id="1447883.A0A2B7Y5R3"/>
<protein>
    <submittedName>
        <fullName evidence="2">Uncharacterized protein</fullName>
    </submittedName>
</protein>
<feature type="region of interest" description="Disordered" evidence="1">
    <location>
        <begin position="114"/>
        <end position="152"/>
    </location>
</feature>
<dbReference type="OrthoDB" id="5373017at2759"/>
<feature type="compositionally biased region" description="Polar residues" evidence="1">
    <location>
        <begin position="1"/>
        <end position="12"/>
    </location>
</feature>
<evidence type="ECO:0000313" key="2">
    <source>
        <dbReference type="EMBL" id="PGH16351.1"/>
    </source>
</evidence>
<dbReference type="Proteomes" id="UP000224634">
    <property type="component" value="Unassembled WGS sequence"/>
</dbReference>
<reference evidence="2 3" key="1">
    <citation type="submission" date="2017-10" db="EMBL/GenBank/DDBJ databases">
        <title>Comparative genomics in systemic dimorphic fungi from Ajellomycetaceae.</title>
        <authorList>
            <person name="Munoz J.F."/>
            <person name="Mcewen J.G."/>
            <person name="Clay O.K."/>
            <person name="Cuomo C.A."/>
        </authorList>
    </citation>
    <scope>NUCLEOTIDE SEQUENCE [LARGE SCALE GENOMIC DNA]</scope>
    <source>
        <strain evidence="2 3">UAMH7299</strain>
    </source>
</reference>
<comment type="caution">
    <text evidence="2">The sequence shown here is derived from an EMBL/GenBank/DDBJ whole genome shotgun (WGS) entry which is preliminary data.</text>
</comment>
<dbReference type="AlphaFoldDB" id="A0A2B7Y5R3"/>
<dbReference type="EMBL" id="PDNA01000074">
    <property type="protein sequence ID" value="PGH16351.1"/>
    <property type="molecule type" value="Genomic_DNA"/>
</dbReference>